<reference evidence="1" key="1">
    <citation type="submission" date="2022-10" db="EMBL/GenBank/DDBJ databases">
        <authorList>
            <person name="Chen Y."/>
            <person name="Dougan E. K."/>
            <person name="Chan C."/>
            <person name="Rhodes N."/>
            <person name="Thang M."/>
        </authorList>
    </citation>
    <scope>NUCLEOTIDE SEQUENCE</scope>
</reference>
<organism evidence="1">
    <name type="scientific">Cladocopium goreaui</name>
    <dbReference type="NCBI Taxonomy" id="2562237"/>
    <lineage>
        <taxon>Eukaryota</taxon>
        <taxon>Sar</taxon>
        <taxon>Alveolata</taxon>
        <taxon>Dinophyceae</taxon>
        <taxon>Suessiales</taxon>
        <taxon>Symbiodiniaceae</taxon>
        <taxon>Cladocopium</taxon>
    </lineage>
</organism>
<evidence type="ECO:0000313" key="1">
    <source>
        <dbReference type="EMBL" id="CAI4002145.1"/>
    </source>
</evidence>
<dbReference type="EMBL" id="CAMXCT030003051">
    <property type="protein sequence ID" value="CAL4789457.1"/>
    <property type="molecule type" value="Genomic_DNA"/>
</dbReference>
<gene>
    <name evidence="1" type="ORF">C1SCF055_LOCUS28117</name>
</gene>
<proteinExistence type="predicted"/>
<dbReference type="AlphaFoldDB" id="A0A9P1D363"/>
<dbReference type="EMBL" id="CAMXCT010003051">
    <property type="protein sequence ID" value="CAI4002145.1"/>
    <property type="molecule type" value="Genomic_DNA"/>
</dbReference>
<sequence>MCVHIYIYIHIYITCRYECCLYPHASKTSPSIWIILAFGPRFHLDLSLCINLSDIAHLGNSVRILLEGPLRSSEDVPGSFSLKLDKSGVRINREKVVGYDSAGAFVKALGIRALSDPEDAEGPPVEKERPCVWLTHLQEMAIKRSFKVPLGCQGMHKGCPRLY</sequence>
<dbReference type="EMBL" id="CAMXCT020003051">
    <property type="protein sequence ID" value="CAL1155520.1"/>
    <property type="molecule type" value="Genomic_DNA"/>
</dbReference>
<keyword evidence="3" id="KW-1185">Reference proteome</keyword>
<reference evidence="2 3" key="2">
    <citation type="submission" date="2024-05" db="EMBL/GenBank/DDBJ databases">
        <authorList>
            <person name="Chen Y."/>
            <person name="Shah S."/>
            <person name="Dougan E. K."/>
            <person name="Thang M."/>
            <person name="Chan C."/>
        </authorList>
    </citation>
    <scope>NUCLEOTIDE SEQUENCE [LARGE SCALE GENOMIC DNA]</scope>
</reference>
<dbReference type="Proteomes" id="UP001152797">
    <property type="component" value="Unassembled WGS sequence"/>
</dbReference>
<protein>
    <submittedName>
        <fullName evidence="1">Uncharacterized protein</fullName>
    </submittedName>
</protein>
<evidence type="ECO:0000313" key="3">
    <source>
        <dbReference type="Proteomes" id="UP001152797"/>
    </source>
</evidence>
<dbReference type="OrthoDB" id="415477at2759"/>
<comment type="caution">
    <text evidence="1">The sequence shown here is derived from an EMBL/GenBank/DDBJ whole genome shotgun (WGS) entry which is preliminary data.</text>
</comment>
<name>A0A9P1D363_9DINO</name>
<evidence type="ECO:0000313" key="2">
    <source>
        <dbReference type="EMBL" id="CAL4789457.1"/>
    </source>
</evidence>
<accession>A0A9P1D363</accession>